<keyword evidence="4" id="KW-1003">Cell membrane</keyword>
<comment type="similarity">
    <text evidence="3 9">Belongs to the FliF family.</text>
</comment>
<dbReference type="PANTHER" id="PTHR30046:SF0">
    <property type="entry name" value="FLAGELLAR M-RING PROTEIN"/>
    <property type="match status" value="1"/>
</dbReference>
<feature type="transmembrane region" description="Helical" evidence="11">
    <location>
        <begin position="21"/>
        <end position="44"/>
    </location>
</feature>
<gene>
    <name evidence="14" type="primary">fliF</name>
    <name evidence="14" type="ORF">ESZ54_06230</name>
</gene>
<evidence type="ECO:0000313" key="14">
    <source>
        <dbReference type="EMBL" id="THB61344.1"/>
    </source>
</evidence>
<feature type="domain" description="Flagellar M-ring N-terminal" evidence="12">
    <location>
        <begin position="46"/>
        <end position="219"/>
    </location>
</feature>
<dbReference type="InterPro" id="IPR000067">
    <property type="entry name" value="FlgMring_FliF"/>
</dbReference>
<keyword evidence="14" id="KW-0282">Flagellum</keyword>
<dbReference type="Gene3D" id="3.30.300.30">
    <property type="match status" value="1"/>
</dbReference>
<evidence type="ECO:0000256" key="8">
    <source>
        <dbReference type="ARBA" id="ARBA00023143"/>
    </source>
</evidence>
<evidence type="ECO:0000256" key="7">
    <source>
        <dbReference type="ARBA" id="ARBA00023136"/>
    </source>
</evidence>
<feature type="coiled-coil region" evidence="10">
    <location>
        <begin position="491"/>
        <end position="525"/>
    </location>
</feature>
<dbReference type="InterPro" id="IPR043427">
    <property type="entry name" value="YscJ/FliF"/>
</dbReference>
<evidence type="ECO:0000256" key="11">
    <source>
        <dbReference type="SAM" id="Phobius"/>
    </source>
</evidence>
<feature type="transmembrane region" description="Helical" evidence="11">
    <location>
        <begin position="422"/>
        <end position="442"/>
    </location>
</feature>
<organism evidence="14 15">
    <name type="scientific">Vagococcus silagei</name>
    <dbReference type="NCBI Taxonomy" id="2508885"/>
    <lineage>
        <taxon>Bacteria</taxon>
        <taxon>Bacillati</taxon>
        <taxon>Bacillota</taxon>
        <taxon>Bacilli</taxon>
        <taxon>Lactobacillales</taxon>
        <taxon>Enterococcaceae</taxon>
        <taxon>Vagococcus</taxon>
    </lineage>
</organism>
<dbReference type="OrthoDB" id="9807026at2"/>
<evidence type="ECO:0000256" key="4">
    <source>
        <dbReference type="ARBA" id="ARBA00022475"/>
    </source>
</evidence>
<name>A0A4S3B2H3_9ENTE</name>
<evidence type="ECO:0000256" key="3">
    <source>
        <dbReference type="ARBA" id="ARBA00007971"/>
    </source>
</evidence>
<comment type="function">
    <text evidence="9">The M ring may be actively involved in energy transduction.</text>
</comment>
<dbReference type="InterPro" id="IPR013556">
    <property type="entry name" value="Flag_M-ring_C"/>
</dbReference>
<comment type="caution">
    <text evidence="14">The sequence shown here is derived from an EMBL/GenBank/DDBJ whole genome shotgun (WGS) entry which is preliminary data.</text>
</comment>
<dbReference type="GO" id="GO:0005886">
    <property type="term" value="C:plasma membrane"/>
    <property type="evidence" value="ECO:0007669"/>
    <property type="project" value="UniProtKB-SubCell"/>
</dbReference>
<dbReference type="PANTHER" id="PTHR30046">
    <property type="entry name" value="FLAGELLAR M-RING PROTEIN"/>
    <property type="match status" value="1"/>
</dbReference>
<dbReference type="NCBIfam" id="TIGR00206">
    <property type="entry name" value="fliF"/>
    <property type="match status" value="1"/>
</dbReference>
<evidence type="ECO:0000256" key="9">
    <source>
        <dbReference type="PIRNR" id="PIRNR004862"/>
    </source>
</evidence>
<dbReference type="PIRSF" id="PIRSF004862">
    <property type="entry name" value="FliF"/>
    <property type="match status" value="1"/>
</dbReference>
<feature type="domain" description="Flagellar M-ring C-terminal" evidence="13">
    <location>
        <begin position="256"/>
        <end position="398"/>
    </location>
</feature>
<reference evidence="14 15" key="1">
    <citation type="submission" date="2019-01" db="EMBL/GenBank/DDBJ databases">
        <title>Vagococcus silagei sp. nov. isolated from brewer's grain.</title>
        <authorList>
            <person name="Guu J.-R."/>
        </authorList>
    </citation>
    <scope>NUCLEOTIDE SEQUENCE [LARGE SCALE GENOMIC DNA]</scope>
    <source>
        <strain evidence="14 15">2B-2</strain>
    </source>
</reference>
<evidence type="ECO:0000256" key="5">
    <source>
        <dbReference type="ARBA" id="ARBA00022692"/>
    </source>
</evidence>
<dbReference type="InterPro" id="IPR006182">
    <property type="entry name" value="FliF_N_dom"/>
</dbReference>
<evidence type="ECO:0000313" key="15">
    <source>
        <dbReference type="Proteomes" id="UP000310506"/>
    </source>
</evidence>
<evidence type="ECO:0000259" key="13">
    <source>
        <dbReference type="Pfam" id="PF08345"/>
    </source>
</evidence>
<evidence type="ECO:0000259" key="12">
    <source>
        <dbReference type="Pfam" id="PF01514"/>
    </source>
</evidence>
<proteinExistence type="inferred from homology"/>
<dbReference type="Pfam" id="PF01514">
    <property type="entry name" value="YscJ_FliF"/>
    <property type="match status" value="1"/>
</dbReference>
<dbReference type="GO" id="GO:0071973">
    <property type="term" value="P:bacterial-type flagellum-dependent cell motility"/>
    <property type="evidence" value="ECO:0007669"/>
    <property type="project" value="InterPro"/>
</dbReference>
<dbReference type="EMBL" id="SDGV01000014">
    <property type="protein sequence ID" value="THB61344.1"/>
    <property type="molecule type" value="Genomic_DNA"/>
</dbReference>
<sequence length="550" mass="61661">MKEKFQELTERFKNFWTELAPLKKVAIISACISFFVIVGLSFYLTQKVNYTTLFQGLSEAESGAIVEDLESKGIKYKIENKGTKLLIDEKAIDKFRIDLAVENKLPKKSTGFEIFDSTGMMTTDEDRKIMYQRAVTGEIERSIETLDSVEKAKVMLVLPDRSIFEEKNKDASASIVLNLVNGSIDENSIKGIASLTSGAIENLPLKNVKIVDAKGNVLSDILEEGTPNATSMISKYTEIKRDYETQLERKTEDLLGALFDKNKVRLSVNADLDFDSIERTTVTYGDTKVRSESVNASGDRLNQQQVQGGNINDNVANVIGNNNNNGSKNYQKNTNNEVDTETTKVLSAPGVVKKVSASVLINQNLSNAEKDRLEQVVRGAVGFDAKRGDTVSIQGMNFSSAEEEEVVKEKETGMMKVLQEKGAWFLVGILAIITLVILIVLLRRKNKQSSEDELDLELEEEIDVTQEVPVFMPTEPVAVEPVQPEPIEEPEEDLEAQRKLERARIERENKANEEEQKINDRLEEMATAKKYAKDNPEVAAELIRLWMKEK</sequence>
<keyword evidence="7 11" id="KW-0472">Membrane</keyword>
<evidence type="ECO:0000256" key="1">
    <source>
        <dbReference type="ARBA" id="ARBA00004117"/>
    </source>
</evidence>
<evidence type="ECO:0000256" key="6">
    <source>
        <dbReference type="ARBA" id="ARBA00022989"/>
    </source>
</evidence>
<dbReference type="Proteomes" id="UP000310506">
    <property type="component" value="Unassembled WGS sequence"/>
</dbReference>
<dbReference type="Pfam" id="PF08345">
    <property type="entry name" value="YscJ_FliF_C"/>
    <property type="match status" value="1"/>
</dbReference>
<dbReference type="RefSeq" id="WP_136136807.1">
    <property type="nucleotide sequence ID" value="NZ_SDGV01000014.1"/>
</dbReference>
<evidence type="ECO:0000256" key="2">
    <source>
        <dbReference type="ARBA" id="ARBA00004651"/>
    </source>
</evidence>
<dbReference type="AlphaFoldDB" id="A0A4S3B2H3"/>
<keyword evidence="15" id="KW-1185">Reference proteome</keyword>
<dbReference type="GO" id="GO:0009431">
    <property type="term" value="C:bacterial-type flagellum basal body, MS ring"/>
    <property type="evidence" value="ECO:0007669"/>
    <property type="project" value="InterPro"/>
</dbReference>
<protein>
    <recommendedName>
        <fullName evidence="9">Flagellar M-ring protein</fullName>
    </recommendedName>
</protein>
<dbReference type="GO" id="GO:0003774">
    <property type="term" value="F:cytoskeletal motor activity"/>
    <property type="evidence" value="ECO:0007669"/>
    <property type="project" value="InterPro"/>
</dbReference>
<keyword evidence="14" id="KW-0969">Cilium</keyword>
<keyword evidence="14" id="KW-0966">Cell projection</keyword>
<comment type="subcellular location">
    <subcellularLocation>
        <location evidence="1 9">Bacterial flagellum basal body</location>
    </subcellularLocation>
    <subcellularLocation>
        <location evidence="2">Cell membrane</location>
        <topology evidence="2">Multi-pass membrane protein</topology>
    </subcellularLocation>
</comment>
<keyword evidence="5 11" id="KW-0812">Transmembrane</keyword>
<keyword evidence="10" id="KW-0175">Coiled coil</keyword>
<dbReference type="InterPro" id="IPR045851">
    <property type="entry name" value="AMP-bd_C_sf"/>
</dbReference>
<keyword evidence="8 9" id="KW-0975">Bacterial flagellum</keyword>
<accession>A0A4S3B2H3</accession>
<dbReference type="PRINTS" id="PR01009">
    <property type="entry name" value="FLGMRINGFLIF"/>
</dbReference>
<evidence type="ECO:0000256" key="10">
    <source>
        <dbReference type="SAM" id="Coils"/>
    </source>
</evidence>
<keyword evidence="6 11" id="KW-1133">Transmembrane helix</keyword>